<protein>
    <submittedName>
        <fullName evidence="1">Uncharacterized protein</fullName>
    </submittedName>
</protein>
<organism evidence="1">
    <name type="scientific">Tanacetum cinerariifolium</name>
    <name type="common">Dalmatian daisy</name>
    <name type="synonym">Chrysanthemum cinerariifolium</name>
    <dbReference type="NCBI Taxonomy" id="118510"/>
    <lineage>
        <taxon>Eukaryota</taxon>
        <taxon>Viridiplantae</taxon>
        <taxon>Streptophyta</taxon>
        <taxon>Embryophyta</taxon>
        <taxon>Tracheophyta</taxon>
        <taxon>Spermatophyta</taxon>
        <taxon>Magnoliopsida</taxon>
        <taxon>eudicotyledons</taxon>
        <taxon>Gunneridae</taxon>
        <taxon>Pentapetalae</taxon>
        <taxon>asterids</taxon>
        <taxon>campanulids</taxon>
        <taxon>Asterales</taxon>
        <taxon>Asteraceae</taxon>
        <taxon>Asteroideae</taxon>
        <taxon>Anthemideae</taxon>
        <taxon>Anthemidinae</taxon>
        <taxon>Tanacetum</taxon>
    </lineage>
</organism>
<comment type="caution">
    <text evidence="1">The sequence shown here is derived from an EMBL/GenBank/DDBJ whole genome shotgun (WGS) entry which is preliminary data.</text>
</comment>
<sequence>MMVLYCYKSVAKDREFTIRVNKLRGEMIVACEDKVSFVEELETLSDVIATVKTVVFLKETMDKDYGRMLLLHDLEKQAEEMVLEKEMFVQKLGRNCGALRDAVDGWDWVAMMVLYCRSSIAEDRNFLRRMNQLLQEIVVAYDDKLDFIRELEVVPGVDAAAKTTEFLNKNLWKDDKKLQKLCNMEIDATMRADQKERFIKKL</sequence>
<proteinExistence type="predicted"/>
<dbReference type="AlphaFoldDB" id="A0A699GNJ9"/>
<name>A0A699GNJ9_TANCI</name>
<accession>A0A699GNJ9</accession>
<gene>
    <name evidence="1" type="ORF">Tci_124862</name>
</gene>
<reference evidence="1" key="1">
    <citation type="journal article" date="2019" name="Sci. Rep.">
        <title>Draft genome of Tanacetum cinerariifolium, the natural source of mosquito coil.</title>
        <authorList>
            <person name="Yamashiro T."/>
            <person name="Shiraishi A."/>
            <person name="Satake H."/>
            <person name="Nakayama K."/>
        </authorList>
    </citation>
    <scope>NUCLEOTIDE SEQUENCE</scope>
</reference>
<evidence type="ECO:0000313" key="1">
    <source>
        <dbReference type="EMBL" id="GEV52885.1"/>
    </source>
</evidence>
<dbReference type="EMBL" id="BKCJ010026180">
    <property type="protein sequence ID" value="GEV52885.1"/>
    <property type="molecule type" value="Genomic_DNA"/>
</dbReference>